<protein>
    <submittedName>
        <fullName evidence="3">Uncharacterized protein</fullName>
    </submittedName>
</protein>
<dbReference type="PANTHER" id="PTHR33862:SF3">
    <property type="entry name" value="OROFACIAL CLEFT 1 CANDIDATE GENE 1 PROTEIN"/>
    <property type="match status" value="1"/>
</dbReference>
<evidence type="ECO:0000313" key="3">
    <source>
        <dbReference type="EMBL" id="KAG9395772.1"/>
    </source>
</evidence>
<dbReference type="OrthoDB" id="347244at2759"/>
<evidence type="ECO:0000256" key="1">
    <source>
        <dbReference type="SAM" id="MobiDB-lite"/>
    </source>
</evidence>
<accession>A0A8J6BEH2</accession>
<feature type="transmembrane region" description="Helical" evidence="2">
    <location>
        <begin position="857"/>
        <end position="881"/>
    </location>
</feature>
<feature type="compositionally biased region" description="Low complexity" evidence="1">
    <location>
        <begin position="8"/>
        <end position="17"/>
    </location>
</feature>
<dbReference type="EMBL" id="JAHDYR010000008">
    <property type="protein sequence ID" value="KAG9395772.1"/>
    <property type="molecule type" value="Genomic_DNA"/>
</dbReference>
<organism evidence="3 4">
    <name type="scientific">Carpediemonas membranifera</name>
    <dbReference type="NCBI Taxonomy" id="201153"/>
    <lineage>
        <taxon>Eukaryota</taxon>
        <taxon>Metamonada</taxon>
        <taxon>Carpediemonas-like organisms</taxon>
        <taxon>Carpediemonas</taxon>
    </lineage>
</organism>
<feature type="compositionally biased region" description="Polar residues" evidence="1">
    <location>
        <begin position="442"/>
        <end position="451"/>
    </location>
</feature>
<dbReference type="PANTHER" id="PTHR33862">
    <property type="entry name" value="OROFACIAL CLEFT 1 CANDIDATE GENE 1 PROTEIN"/>
    <property type="match status" value="1"/>
</dbReference>
<evidence type="ECO:0000256" key="2">
    <source>
        <dbReference type="SAM" id="Phobius"/>
    </source>
</evidence>
<keyword evidence="2" id="KW-0472">Membrane</keyword>
<dbReference type="Proteomes" id="UP000717585">
    <property type="component" value="Unassembled WGS sequence"/>
</dbReference>
<name>A0A8J6BEH2_9EUKA</name>
<proteinExistence type="predicted"/>
<feature type="transmembrane region" description="Helical" evidence="2">
    <location>
        <begin position="803"/>
        <end position="820"/>
    </location>
</feature>
<comment type="caution">
    <text evidence="3">The sequence shown here is derived from an EMBL/GenBank/DDBJ whole genome shotgun (WGS) entry which is preliminary data.</text>
</comment>
<keyword evidence="2" id="KW-0812">Transmembrane</keyword>
<dbReference type="InterPro" id="IPR031390">
    <property type="entry name" value="OFCC1"/>
</dbReference>
<feature type="transmembrane region" description="Helical" evidence="2">
    <location>
        <begin position="941"/>
        <end position="963"/>
    </location>
</feature>
<gene>
    <name evidence="3" type="ORF">J8273_2684</name>
</gene>
<sequence length="1108" mass="126073">MSSEEDYSSSGESSYGADSEEFDEILHSFEDEANNHLLYVQNADETLLQSIKDVGEAEKFHDTIERAQFHGERMTEIFQREVAVAEDVIDTKDSLQDRFRRQQIAQHEKLSIQQIKIRKKFRKEEAALAAHLRTRGGYVGTMLEEPEGESLVGAMQLVQQNNNYDFFKSITRFADEAEMANLRRIIFFRAWRVEWDQTPQPLRMKIRRLRAVRDKLGPGKYVISVTLMDRLGGQALEWKNLTRSTELWTATTKYIEHTGSVFHSTMVVGQEVYVACPARKELRPSMCWLFELYRLKDGRQTHTDEVVGWGVLPVADARSRYVHGSLRVPLLRGPVETKIKRWTKVRQLLADDLTNWLCNLYVGIEVLPRYLEGQREYQSTLDLTDKYHKARVQWAIGGVRSRLPFFRPKLIPIRDDTAKFMSDFDPEATRAQTADAEGYHNDSGSWGNVSSLPRLDVTHDSDSDSGSHPGHFADTMTIDHPNPTKPFGTTINIPDMTHVDSTETNLAPDTYRARMVRMAEDDDVYGPGSTALTLHEEDERVWPDVEWDVTLEIPKLADKDVRDAESVQQVLANYDRAVATPLGPNTGTPVPDAERQRKTVVDRAKEVGVSVIAQAKRIAGTVRTDDDLLGGHLDDFGRQSLSDRVVRRLADVWFIRRRRDRYLLTDHEKATGRTVLFHSGEKNSDEMREANDIVTAALLDGKPLFEGDTSSADIFFSSARVEQTSKSKLSKVNIAVSDSESDIAFELIEDSDQSEFEYHHAVAPGPFARILESEAVAKLHYLRRTIPDEVGLASMRQIMNARSLYLFAMLFLIIYIRTYIHTYAEYQTLLAMSVPVPTFSVKWYYVDMRYKIALAPVYETFIALAAGSLAMPALGCFMIIVQIGMQLLGMSPSIFSEFVLRWLVVSMFDPVLQFIVDMSYLNTSYGDAFKLYVYYNTEGSAILGLVAVVVLYGIIMTMCGLLLERYLLNIYHSGKIVDLFKHLNDLYSTAFVPHDLEISVSELDRILDRTTSQSTEDGVQYVVKIDTVSVSDPASVNWVGRVTRICLLEQDVSGSSELHRMFVRFLPSGAIYELYDDRMDEVLAHEGWTPIRFTDVVRARDIFGREVK</sequence>
<feature type="region of interest" description="Disordered" evidence="1">
    <location>
        <begin position="431"/>
        <end position="502"/>
    </location>
</feature>
<keyword evidence="2" id="KW-1133">Transmembrane helix</keyword>
<feature type="region of interest" description="Disordered" evidence="1">
    <location>
        <begin position="1"/>
        <end position="21"/>
    </location>
</feature>
<evidence type="ECO:0000313" key="4">
    <source>
        <dbReference type="Proteomes" id="UP000717585"/>
    </source>
</evidence>
<dbReference type="AlphaFoldDB" id="A0A8J6BEH2"/>
<keyword evidence="4" id="KW-1185">Reference proteome</keyword>
<reference evidence="3" key="1">
    <citation type="submission" date="2021-05" db="EMBL/GenBank/DDBJ databases">
        <title>A free-living protist that lacks canonical eukaryotic 1 DNA replication and segregation systems.</title>
        <authorList>
            <person name="Salas-Leiva D.E."/>
            <person name="Tromer E.C."/>
            <person name="Curtis B.A."/>
            <person name="Jerlstrom-Hultqvist J."/>
            <person name="Kolisko M."/>
            <person name="Yi Z."/>
            <person name="Salas-Leiva J.S."/>
            <person name="Gallot-Lavallee L."/>
            <person name="Kops G.J.P.L."/>
            <person name="Archibald J.M."/>
            <person name="Simpson A.G.B."/>
            <person name="Roger A.J."/>
        </authorList>
    </citation>
    <scope>NUCLEOTIDE SEQUENCE</scope>
    <source>
        <strain evidence="3">BICM</strain>
    </source>
</reference>